<dbReference type="Gene3D" id="3.40.720.10">
    <property type="entry name" value="Alkaline Phosphatase, subunit A"/>
    <property type="match status" value="1"/>
</dbReference>
<comment type="similarity">
    <text evidence="1">Belongs to the sulfatase family.</text>
</comment>
<keyword evidence="4" id="KW-1185">Reference proteome</keyword>
<dbReference type="CDD" id="cd16148">
    <property type="entry name" value="sulfatase_like"/>
    <property type="match status" value="1"/>
</dbReference>
<reference evidence="3 4" key="1">
    <citation type="submission" date="2018-05" db="EMBL/GenBank/DDBJ databases">
        <title>Genetic diversity of glacier-inhabiting Cryobacterium bacteria in China and description of Cryobacterium mengkeensis sp. nov. and Arthrobacter glacialis sp. nov.</title>
        <authorList>
            <person name="Liu Q."/>
            <person name="Xin Y.-H."/>
        </authorList>
    </citation>
    <scope>NUCLEOTIDE SEQUENCE [LARGE SCALE GENOMIC DNA]</scope>
    <source>
        <strain evidence="3 4">GP3</strain>
    </source>
</reference>
<sequence length="533" mass="59463">MKIIYVDVDTLRPDHTGPYGYQRPITPNLDVFAKDAARFDRYYASDSPCMPSRTALTSGQFGITNGVIGHHGEAARFRADSGHGLVEGRPLLGQHLGAHGYLTAAVSSFAERHRAWYFLGNFRESIRATPDVGDEPADIVTDTALEWIARNKDTDDWYLHLTYWDPHMDYLQEQEWTDKAAASGPAPAWPDQEAIDGHGEIYGPRSALDFMYSDGLFERRVPYNFPQEIRTRADYEKLINGYDGAIHFWDSQFGRLLEGLVALGLDEEVAIVVSADHGEAFGEQGSYAEHGLASEPTHHLPMLVKWPGLTEEAGSRAGCDALLYNIDYAPTICDLLGLPIPEKWQGESFADAVRGESIDSRDYLVLGHGAHTYQRAVRTRDHLYIRTYHPGAFRAEWESLFNVTEDPYLVKNLLTEEPDLVDQMRSKLAVWWNTYAGMPGSLPDPMQTTLQNGPALYNDPVLYMEHLRRTGREHLADDLYARLNPGTGAVNVSWQAPVDPDNSGRINGPVVKKILPDTGAHLFGASLEPAVSH</sequence>
<evidence type="ECO:0000313" key="3">
    <source>
        <dbReference type="EMBL" id="PXA69490.1"/>
    </source>
</evidence>
<dbReference type="Proteomes" id="UP000246303">
    <property type="component" value="Unassembled WGS sequence"/>
</dbReference>
<dbReference type="OrthoDB" id="9777306at2"/>
<dbReference type="InterPro" id="IPR017850">
    <property type="entry name" value="Alkaline_phosphatase_core_sf"/>
</dbReference>
<dbReference type="InterPro" id="IPR050738">
    <property type="entry name" value="Sulfatase"/>
</dbReference>
<comment type="caution">
    <text evidence="3">The sequence shown here is derived from an EMBL/GenBank/DDBJ whole genome shotgun (WGS) entry which is preliminary data.</text>
</comment>
<dbReference type="InterPro" id="IPR000917">
    <property type="entry name" value="Sulfatase_N"/>
</dbReference>
<dbReference type="GO" id="GO:0004065">
    <property type="term" value="F:arylsulfatase activity"/>
    <property type="evidence" value="ECO:0007669"/>
    <property type="project" value="TreeGrafter"/>
</dbReference>
<accession>A0A2V3DY95</accession>
<gene>
    <name evidence="3" type="ORF">CVS29_02800</name>
</gene>
<name>A0A2V3DY95_9MICC</name>
<dbReference type="SUPFAM" id="SSF53649">
    <property type="entry name" value="Alkaline phosphatase-like"/>
    <property type="match status" value="1"/>
</dbReference>
<dbReference type="PANTHER" id="PTHR42693:SF33">
    <property type="entry name" value="ARYLSULFATASE"/>
    <property type="match status" value="1"/>
</dbReference>
<dbReference type="RefSeq" id="WP_110104775.1">
    <property type="nucleotide sequence ID" value="NZ_JACBZZ010000001.1"/>
</dbReference>
<dbReference type="Pfam" id="PF00884">
    <property type="entry name" value="Sulfatase"/>
    <property type="match status" value="1"/>
</dbReference>
<feature type="domain" description="Sulfatase N-terminal" evidence="2">
    <location>
        <begin position="3"/>
        <end position="337"/>
    </location>
</feature>
<proteinExistence type="inferred from homology"/>
<evidence type="ECO:0000313" key="4">
    <source>
        <dbReference type="Proteomes" id="UP000246303"/>
    </source>
</evidence>
<dbReference type="EMBL" id="QHLZ01000001">
    <property type="protein sequence ID" value="PXA69490.1"/>
    <property type="molecule type" value="Genomic_DNA"/>
</dbReference>
<protein>
    <recommendedName>
        <fullName evidence="2">Sulfatase N-terminal domain-containing protein</fullName>
    </recommendedName>
</protein>
<evidence type="ECO:0000256" key="1">
    <source>
        <dbReference type="ARBA" id="ARBA00008779"/>
    </source>
</evidence>
<dbReference type="PANTHER" id="PTHR42693">
    <property type="entry name" value="ARYLSULFATASE FAMILY MEMBER"/>
    <property type="match status" value="1"/>
</dbReference>
<evidence type="ECO:0000259" key="2">
    <source>
        <dbReference type="Pfam" id="PF00884"/>
    </source>
</evidence>
<dbReference type="AlphaFoldDB" id="A0A2V3DY95"/>
<organism evidence="3 4">
    <name type="scientific">Arthrobacter psychrochitiniphilus</name>
    <dbReference type="NCBI Taxonomy" id="291045"/>
    <lineage>
        <taxon>Bacteria</taxon>
        <taxon>Bacillati</taxon>
        <taxon>Actinomycetota</taxon>
        <taxon>Actinomycetes</taxon>
        <taxon>Micrococcales</taxon>
        <taxon>Micrococcaceae</taxon>
        <taxon>Arthrobacter</taxon>
    </lineage>
</organism>